<dbReference type="Pfam" id="PF01808">
    <property type="entry name" value="AICARFT_IMPCHas"/>
    <property type="match status" value="1"/>
</dbReference>
<organism evidence="12 13">
    <name type="scientific">Luteitalea pratensis</name>
    <dbReference type="NCBI Taxonomy" id="1855912"/>
    <lineage>
        <taxon>Bacteria</taxon>
        <taxon>Pseudomonadati</taxon>
        <taxon>Acidobacteriota</taxon>
        <taxon>Vicinamibacteria</taxon>
        <taxon>Vicinamibacterales</taxon>
        <taxon>Vicinamibacteraceae</taxon>
        <taxon>Luteitalea</taxon>
    </lineage>
</organism>
<dbReference type="InterPro" id="IPR016193">
    <property type="entry name" value="Cytidine_deaminase-like"/>
</dbReference>
<dbReference type="SMART" id="SM00798">
    <property type="entry name" value="AICARFT_IMPCHas"/>
    <property type="match status" value="1"/>
</dbReference>
<evidence type="ECO:0000256" key="8">
    <source>
        <dbReference type="ARBA" id="ARBA00050488"/>
    </source>
</evidence>
<evidence type="ECO:0000313" key="12">
    <source>
        <dbReference type="EMBL" id="AMY11671.1"/>
    </source>
</evidence>
<protein>
    <recommendedName>
        <fullName evidence="10">Bifunctional purine biosynthesis protein PurH</fullName>
    </recommendedName>
    <domain>
        <recommendedName>
            <fullName evidence="10">Phosphoribosylaminoimidazolecarboxamide formyltransferase</fullName>
            <ecNumber evidence="10">2.1.2.3</ecNumber>
        </recommendedName>
        <alternativeName>
            <fullName evidence="10">AICAR transformylase</fullName>
        </alternativeName>
    </domain>
    <domain>
        <recommendedName>
            <fullName evidence="10">IMP cyclohydrolase</fullName>
            <ecNumber evidence="10">3.5.4.10</ecNumber>
        </recommendedName>
        <alternativeName>
            <fullName evidence="10">ATIC</fullName>
        </alternativeName>
        <alternativeName>
            <fullName evidence="10">IMP synthase</fullName>
        </alternativeName>
        <alternativeName>
            <fullName evidence="10">Inosinicase</fullName>
        </alternativeName>
    </domain>
</protein>
<dbReference type="CDD" id="cd01421">
    <property type="entry name" value="IMPCH"/>
    <property type="match status" value="1"/>
</dbReference>
<evidence type="ECO:0000256" key="4">
    <source>
        <dbReference type="ARBA" id="ARBA00022679"/>
    </source>
</evidence>
<keyword evidence="4 10" id="KW-0808">Transferase</keyword>
<evidence type="ECO:0000256" key="2">
    <source>
        <dbReference type="ARBA" id="ARBA00004954"/>
    </source>
</evidence>
<comment type="similarity">
    <text evidence="3 10">Belongs to the PurH family.</text>
</comment>
<dbReference type="GO" id="GO:0005829">
    <property type="term" value="C:cytosol"/>
    <property type="evidence" value="ECO:0007669"/>
    <property type="project" value="TreeGrafter"/>
</dbReference>
<dbReference type="PANTHER" id="PTHR11692">
    <property type="entry name" value="BIFUNCTIONAL PURINE BIOSYNTHESIS PROTEIN PURH"/>
    <property type="match status" value="1"/>
</dbReference>
<evidence type="ECO:0000313" key="13">
    <source>
        <dbReference type="Proteomes" id="UP000076079"/>
    </source>
</evidence>
<dbReference type="Gene3D" id="3.40.140.20">
    <property type="match status" value="2"/>
</dbReference>
<dbReference type="Gene3D" id="3.40.50.1380">
    <property type="entry name" value="Methylglyoxal synthase-like domain"/>
    <property type="match status" value="1"/>
</dbReference>
<evidence type="ECO:0000256" key="1">
    <source>
        <dbReference type="ARBA" id="ARBA00004844"/>
    </source>
</evidence>
<dbReference type="HAMAP" id="MF_00139">
    <property type="entry name" value="PurH"/>
    <property type="match status" value="1"/>
</dbReference>
<evidence type="ECO:0000256" key="5">
    <source>
        <dbReference type="ARBA" id="ARBA00022755"/>
    </source>
</evidence>
<dbReference type="InterPro" id="IPR011607">
    <property type="entry name" value="MGS-like_dom"/>
</dbReference>
<evidence type="ECO:0000256" key="6">
    <source>
        <dbReference type="ARBA" id="ARBA00022801"/>
    </source>
</evidence>
<dbReference type="GO" id="GO:0006189">
    <property type="term" value="P:'de novo' IMP biosynthetic process"/>
    <property type="evidence" value="ECO:0007669"/>
    <property type="project" value="UniProtKB-UniRule"/>
</dbReference>
<evidence type="ECO:0000256" key="9">
    <source>
        <dbReference type="ARBA" id="ARBA00050687"/>
    </source>
</evidence>
<dbReference type="GO" id="GO:0003937">
    <property type="term" value="F:IMP cyclohydrolase activity"/>
    <property type="evidence" value="ECO:0007669"/>
    <property type="project" value="UniProtKB-UniRule"/>
</dbReference>
<comment type="catalytic activity">
    <reaction evidence="8 10">
        <text>(6R)-10-formyltetrahydrofolate + 5-amino-1-(5-phospho-beta-D-ribosyl)imidazole-4-carboxamide = 5-formamido-1-(5-phospho-D-ribosyl)imidazole-4-carboxamide + (6S)-5,6,7,8-tetrahydrofolate</text>
        <dbReference type="Rhea" id="RHEA:22192"/>
        <dbReference type="ChEBI" id="CHEBI:57453"/>
        <dbReference type="ChEBI" id="CHEBI:58467"/>
        <dbReference type="ChEBI" id="CHEBI:58475"/>
        <dbReference type="ChEBI" id="CHEBI:195366"/>
        <dbReference type="EC" id="2.1.2.3"/>
    </reaction>
</comment>
<dbReference type="STRING" id="1855912.LuPra_04928"/>
<keyword evidence="13" id="KW-1185">Reference proteome</keyword>
<dbReference type="InterPro" id="IPR002695">
    <property type="entry name" value="PurH-like"/>
</dbReference>
<dbReference type="OrthoDB" id="9802065at2"/>
<dbReference type="UniPathway" id="UPA00074">
    <property type="reaction ID" value="UER00133"/>
</dbReference>
<dbReference type="Pfam" id="PF02142">
    <property type="entry name" value="MGS"/>
    <property type="match status" value="1"/>
</dbReference>
<sequence length="530" mass="55925">MPSYALISVSDKTGLAPFARGLADLGYQLLSTGGTAKSLEADGLAVTQVSEVTGFPEMLDGRVKTLHPRVHGGILARRDKPGHLASLAEHGIPLIDLVVVNLYPFAKAAADPATTVPGLIEQIDIGGPGMVRAGAKNFRDVLVLVDPVDYPRVLEALAGGATAVPQSLRFELARKAFAHTGAYDQMIAAELAHVAMADDGGTRIPADERETFPEQVTRTLSRIRVLRYGENPHQPAAWYADGPTGFGNVTIHQGKELSFTNLLDLDAAARIVLEFTEPAASVIKHTNPCGVATGADAADAYVRAREADPLSAFGGIIGLNRTLDAATAEAIVSTFIEAVVAPDVDDAARAILARKANLRVVTADFAALASAASLEWRSILGASLVQQRDRVIEARAAWGPEGELTVVTKRQPTADEWQALRFAWRVCAHVKSNTILFASADRTLGVGAGQMSRVDSVKVAIMKAGDGNLGGSVVASDAFFPFRDGLDAVAAAGATAVVQPGGSVRDQEVIEAADEHGITMVFTGRRHFRH</sequence>
<dbReference type="PANTHER" id="PTHR11692:SF0">
    <property type="entry name" value="BIFUNCTIONAL PURINE BIOSYNTHESIS PROTEIN ATIC"/>
    <property type="match status" value="1"/>
</dbReference>
<dbReference type="SMART" id="SM00851">
    <property type="entry name" value="MGS"/>
    <property type="match status" value="1"/>
</dbReference>
<dbReference type="EMBL" id="CP015136">
    <property type="protein sequence ID" value="AMY11671.1"/>
    <property type="molecule type" value="Genomic_DNA"/>
</dbReference>
<dbReference type="InterPro" id="IPR036914">
    <property type="entry name" value="MGS-like_dom_sf"/>
</dbReference>
<dbReference type="NCBIfam" id="NF002049">
    <property type="entry name" value="PRK00881.1"/>
    <property type="match status" value="1"/>
</dbReference>
<dbReference type="PATRIC" id="fig|1813736.3.peg.5183"/>
<evidence type="ECO:0000259" key="11">
    <source>
        <dbReference type="PROSITE" id="PS51855"/>
    </source>
</evidence>
<dbReference type="KEGG" id="abac:LuPra_04928"/>
<dbReference type="InterPro" id="IPR024051">
    <property type="entry name" value="AICAR_Tfase_dup_dom_sf"/>
</dbReference>
<comment type="domain">
    <text evidence="10">The IMP cyclohydrolase activity resides in the N-terminal region.</text>
</comment>
<keyword evidence="5 10" id="KW-0658">Purine biosynthesis</keyword>
<dbReference type="SUPFAM" id="SSF52335">
    <property type="entry name" value="Methylglyoxal synthase-like"/>
    <property type="match status" value="1"/>
</dbReference>
<evidence type="ECO:0000256" key="10">
    <source>
        <dbReference type="HAMAP-Rule" id="MF_00139"/>
    </source>
</evidence>
<dbReference type="PROSITE" id="PS51855">
    <property type="entry name" value="MGS"/>
    <property type="match status" value="1"/>
</dbReference>
<reference evidence="12 13" key="1">
    <citation type="journal article" date="2016" name="Genome Announc.">
        <title>First Complete Genome Sequence of a Subdivision 6 Acidobacterium Strain.</title>
        <authorList>
            <person name="Huang S."/>
            <person name="Vieira S."/>
            <person name="Bunk B."/>
            <person name="Riedel T."/>
            <person name="Sproer C."/>
            <person name="Overmann J."/>
        </authorList>
    </citation>
    <scope>NUCLEOTIDE SEQUENCE [LARGE SCALE GENOMIC DNA]</scope>
    <source>
        <strain evidence="13">DSM 100886 HEG_-6_39</strain>
    </source>
</reference>
<evidence type="ECO:0000256" key="3">
    <source>
        <dbReference type="ARBA" id="ARBA00007667"/>
    </source>
</evidence>
<dbReference type="EC" id="2.1.2.3" evidence="10"/>
<proteinExistence type="inferred from homology"/>
<dbReference type="PIRSF" id="PIRSF000414">
    <property type="entry name" value="AICARFT_IMPCHas"/>
    <property type="match status" value="1"/>
</dbReference>
<name>A0A143PTF9_LUTPR</name>
<feature type="domain" description="MGS-like" evidence="11">
    <location>
        <begin position="1"/>
        <end position="145"/>
    </location>
</feature>
<gene>
    <name evidence="10 12" type="primary">purH</name>
    <name evidence="12" type="ORF">LuPra_04928</name>
</gene>
<accession>A0A143PTF9</accession>
<comment type="pathway">
    <text evidence="1 10">Purine metabolism; IMP biosynthesis via de novo pathway; IMP from 5-formamido-1-(5-phospho-D-ribosyl)imidazole-4-carboxamide: step 1/1.</text>
</comment>
<dbReference type="AlphaFoldDB" id="A0A143PTF9"/>
<dbReference type="Proteomes" id="UP000076079">
    <property type="component" value="Chromosome"/>
</dbReference>
<comment type="catalytic activity">
    <reaction evidence="9 10">
        <text>IMP + H2O = 5-formamido-1-(5-phospho-D-ribosyl)imidazole-4-carboxamide</text>
        <dbReference type="Rhea" id="RHEA:18445"/>
        <dbReference type="ChEBI" id="CHEBI:15377"/>
        <dbReference type="ChEBI" id="CHEBI:58053"/>
        <dbReference type="ChEBI" id="CHEBI:58467"/>
        <dbReference type="EC" id="3.5.4.10"/>
    </reaction>
</comment>
<dbReference type="GO" id="GO:0004643">
    <property type="term" value="F:phosphoribosylaminoimidazolecarboxamide formyltransferase activity"/>
    <property type="evidence" value="ECO:0007669"/>
    <property type="project" value="UniProtKB-UniRule"/>
</dbReference>
<keyword evidence="6 10" id="KW-0378">Hydrolase</keyword>
<keyword evidence="7 10" id="KW-0511">Multifunctional enzyme</keyword>
<comment type="pathway">
    <text evidence="2 10">Purine metabolism; IMP biosynthesis via de novo pathway; 5-formamido-1-(5-phospho-D-ribosyl)imidazole-4-carboxamide from 5-amino-1-(5-phospho-D-ribosyl)imidazole-4-carboxamide (10-formyl THF route): step 1/1.</text>
</comment>
<dbReference type="EC" id="3.5.4.10" evidence="10"/>
<dbReference type="NCBIfam" id="TIGR00355">
    <property type="entry name" value="purH"/>
    <property type="match status" value="1"/>
</dbReference>
<evidence type="ECO:0000256" key="7">
    <source>
        <dbReference type="ARBA" id="ARBA00023268"/>
    </source>
</evidence>
<dbReference type="SUPFAM" id="SSF53927">
    <property type="entry name" value="Cytidine deaminase-like"/>
    <property type="match status" value="1"/>
</dbReference>
<reference evidence="13" key="2">
    <citation type="submission" date="2016-04" db="EMBL/GenBank/DDBJ databases">
        <title>First Complete Genome Sequence of a Subdivision 6 Acidobacterium.</title>
        <authorList>
            <person name="Huang S."/>
            <person name="Vieira S."/>
            <person name="Bunk B."/>
            <person name="Riedel T."/>
            <person name="Sproeer C."/>
            <person name="Overmann J."/>
        </authorList>
    </citation>
    <scope>NUCLEOTIDE SEQUENCE [LARGE SCALE GENOMIC DNA]</scope>
    <source>
        <strain evidence="13">DSM 100886 HEG_-6_39</strain>
    </source>
</reference>
<dbReference type="RefSeq" id="WP_110173198.1">
    <property type="nucleotide sequence ID" value="NZ_CP015136.1"/>
</dbReference>
<dbReference type="FunFam" id="3.40.50.1380:FF:000001">
    <property type="entry name" value="Bifunctional purine biosynthesis protein PurH"/>
    <property type="match status" value="1"/>
</dbReference>
<dbReference type="FunFam" id="3.40.140.20:FF:000001">
    <property type="entry name" value="Bifunctional purine biosynthesis protein PurH"/>
    <property type="match status" value="1"/>
</dbReference>